<accession>A0A7H0LP69</accession>
<dbReference type="InterPro" id="IPR048667">
    <property type="entry name" value="Imm5-like"/>
</dbReference>
<evidence type="ECO:0000259" key="1">
    <source>
        <dbReference type="Pfam" id="PF21805"/>
    </source>
</evidence>
<protein>
    <recommendedName>
        <fullName evidence="1">Imm-5-like domain-containing protein</fullName>
    </recommendedName>
</protein>
<dbReference type="Proteomes" id="UP000516148">
    <property type="component" value="Chromosome"/>
</dbReference>
<evidence type="ECO:0000313" key="3">
    <source>
        <dbReference type="Proteomes" id="UP000516148"/>
    </source>
</evidence>
<keyword evidence="3" id="KW-1185">Reference proteome</keyword>
<evidence type="ECO:0000313" key="2">
    <source>
        <dbReference type="EMBL" id="QNQ11472.1"/>
    </source>
</evidence>
<feature type="domain" description="Imm-5-like" evidence="1">
    <location>
        <begin position="13"/>
        <end position="142"/>
    </location>
</feature>
<dbReference type="Pfam" id="PF21805">
    <property type="entry name" value="Imm5_like"/>
    <property type="match status" value="1"/>
</dbReference>
<dbReference type="RefSeq" id="WP_187763753.1">
    <property type="nucleotide sequence ID" value="NZ_CP061038.1"/>
</dbReference>
<dbReference type="AlphaFoldDB" id="A0A7H0LP69"/>
<sequence>MTSDPDAPLLTIEDLRPVARWAADCAERALPIFEAKAPDDTRPREAIAASRAFADSGMRTAALRKIAWAAHAAAREAGDPAAAAAARAACAAAATAYTHPIASSHQVNHILGPAAYAAQAIALSAGEAGHGEAEIHWAIAQASPEVRHVVQRMPERAPGKGQLGALFLQLEIGLRR</sequence>
<organism evidence="2 3">
    <name type="scientific">Sphingomonas alpina</name>
    <dbReference type="NCBI Taxonomy" id="653931"/>
    <lineage>
        <taxon>Bacteria</taxon>
        <taxon>Pseudomonadati</taxon>
        <taxon>Pseudomonadota</taxon>
        <taxon>Alphaproteobacteria</taxon>
        <taxon>Sphingomonadales</taxon>
        <taxon>Sphingomonadaceae</taxon>
        <taxon>Sphingomonas</taxon>
    </lineage>
</organism>
<dbReference type="KEGG" id="spap:H3Z74_10245"/>
<name>A0A7H0LP69_9SPHN</name>
<gene>
    <name evidence="2" type="ORF">H3Z74_10245</name>
</gene>
<proteinExistence type="predicted"/>
<reference evidence="2 3" key="1">
    <citation type="submission" date="2020-09" db="EMBL/GenBank/DDBJ databases">
        <title>Sphingomonas sp., a new species isolated from pork steak.</title>
        <authorList>
            <person name="Heidler von Heilborn D."/>
        </authorList>
    </citation>
    <scope>NUCLEOTIDE SEQUENCE [LARGE SCALE GENOMIC DNA]</scope>
    <source>
        <strain evidence="3">S8-3T</strain>
    </source>
</reference>
<dbReference type="EMBL" id="CP061038">
    <property type="protein sequence ID" value="QNQ11472.1"/>
    <property type="molecule type" value="Genomic_DNA"/>
</dbReference>